<feature type="compositionally biased region" description="Basic and acidic residues" evidence="1">
    <location>
        <begin position="102"/>
        <end position="111"/>
    </location>
</feature>
<protein>
    <submittedName>
        <fullName evidence="2">Uncharacterized protein</fullName>
    </submittedName>
</protein>
<sequence length="293" mass="32957">MADPGHSSLNDILGPTLSPSSTMSREQSLEIADCNVVDEVAHAGGTSDLSHIPPNPEHSQNSATTSTDPTYRSPSPHLPSSQTTPRRVRFIDDIRGAYQPESKIEQGDSRPTHPNPKPRTLQLNATRPGHPPSINPDSNWVPQISPSVDTANVILSELDTDYESKAKSPAQLANEDQAFKPTLKRKLSDLDPDSESEYDTTTPEYKQPWLTAQRKRAKRTQEHHHGTRAMTATPDPSTMMTRELVDLLPRRLSSLKDKVAELNRKWNKRVLRDRMLREEIRRKAEIRRGKMTE</sequence>
<feature type="compositionally biased region" description="Polar residues" evidence="1">
    <location>
        <begin position="17"/>
        <end position="26"/>
    </location>
</feature>
<evidence type="ECO:0000313" key="3">
    <source>
        <dbReference type="Proteomes" id="UP000182658"/>
    </source>
</evidence>
<feature type="region of interest" description="Disordered" evidence="1">
    <location>
        <begin position="42"/>
        <end position="143"/>
    </location>
</feature>
<evidence type="ECO:0000313" key="2">
    <source>
        <dbReference type="EMBL" id="OIW23119.1"/>
    </source>
</evidence>
<feature type="compositionally biased region" description="Polar residues" evidence="1">
    <location>
        <begin position="57"/>
        <end position="85"/>
    </location>
</feature>
<dbReference type="AlphaFoldDB" id="A0A1J7I654"/>
<dbReference type="InParanoid" id="A0A1J7I654"/>
<keyword evidence="3" id="KW-1185">Reference proteome</keyword>
<evidence type="ECO:0000256" key="1">
    <source>
        <dbReference type="SAM" id="MobiDB-lite"/>
    </source>
</evidence>
<dbReference type="Proteomes" id="UP000182658">
    <property type="component" value="Unassembled WGS sequence"/>
</dbReference>
<organism evidence="2 3">
    <name type="scientific">Coniochaeta ligniaria NRRL 30616</name>
    <dbReference type="NCBI Taxonomy" id="1408157"/>
    <lineage>
        <taxon>Eukaryota</taxon>
        <taxon>Fungi</taxon>
        <taxon>Dikarya</taxon>
        <taxon>Ascomycota</taxon>
        <taxon>Pezizomycotina</taxon>
        <taxon>Sordariomycetes</taxon>
        <taxon>Sordariomycetidae</taxon>
        <taxon>Coniochaetales</taxon>
        <taxon>Coniochaetaceae</taxon>
        <taxon>Coniochaeta</taxon>
    </lineage>
</organism>
<feature type="region of interest" description="Disordered" evidence="1">
    <location>
        <begin position="165"/>
        <end position="236"/>
    </location>
</feature>
<name>A0A1J7I654_9PEZI</name>
<proteinExistence type="predicted"/>
<dbReference type="EMBL" id="KV875108">
    <property type="protein sequence ID" value="OIW23119.1"/>
    <property type="molecule type" value="Genomic_DNA"/>
</dbReference>
<feature type="region of interest" description="Disordered" evidence="1">
    <location>
        <begin position="1"/>
        <end position="30"/>
    </location>
</feature>
<reference evidence="2 3" key="1">
    <citation type="submission" date="2016-10" db="EMBL/GenBank/DDBJ databases">
        <title>Draft genome sequence of Coniochaeta ligniaria NRRL30616, a lignocellulolytic fungus for bioabatement of inhibitors in plant biomass hydrolysates.</title>
        <authorList>
            <consortium name="DOE Joint Genome Institute"/>
            <person name="Jimenez D.J."/>
            <person name="Hector R.E."/>
            <person name="Riley R."/>
            <person name="Sun H."/>
            <person name="Grigoriev I.V."/>
            <person name="Van Elsas J.D."/>
            <person name="Nichols N.N."/>
        </authorList>
    </citation>
    <scope>NUCLEOTIDE SEQUENCE [LARGE SCALE GENOMIC DNA]</scope>
    <source>
        <strain evidence="2 3">NRRL 30616</strain>
    </source>
</reference>
<accession>A0A1J7I654</accession>
<gene>
    <name evidence="2" type="ORF">CONLIGDRAFT_686889</name>
</gene>